<protein>
    <submittedName>
        <fullName evidence="8">Cytochrome c oxidase assembly protein</fullName>
    </submittedName>
</protein>
<feature type="transmembrane region" description="Helical" evidence="7">
    <location>
        <begin position="227"/>
        <end position="247"/>
    </location>
</feature>
<evidence type="ECO:0000256" key="2">
    <source>
        <dbReference type="ARBA" id="ARBA00022475"/>
    </source>
</evidence>
<gene>
    <name evidence="8" type="ORF">FPZ22_05285</name>
</gene>
<dbReference type="Pfam" id="PF09678">
    <property type="entry name" value="Caa3_CtaG"/>
    <property type="match status" value="1"/>
</dbReference>
<feature type="transmembrane region" description="Helical" evidence="7">
    <location>
        <begin position="83"/>
        <end position="101"/>
    </location>
</feature>
<feature type="transmembrane region" description="Helical" evidence="7">
    <location>
        <begin position="197"/>
        <end position="215"/>
    </location>
</feature>
<reference evidence="8 9" key="1">
    <citation type="submission" date="2019-07" db="EMBL/GenBank/DDBJ databases">
        <title>Full genome sequence of Luteimonas sp. Gr-4.</title>
        <authorList>
            <person name="Im W.-T."/>
        </authorList>
    </citation>
    <scope>NUCLEOTIDE SEQUENCE [LARGE SCALE GENOMIC DNA]</scope>
    <source>
        <strain evidence="8 9">Gr-4</strain>
    </source>
</reference>
<feature type="compositionally biased region" description="Basic residues" evidence="6">
    <location>
        <begin position="23"/>
        <end position="41"/>
    </location>
</feature>
<keyword evidence="9" id="KW-1185">Reference proteome</keyword>
<feature type="region of interest" description="Disordered" evidence="6">
    <location>
        <begin position="1"/>
        <end position="41"/>
    </location>
</feature>
<dbReference type="Proteomes" id="UP000316584">
    <property type="component" value="Chromosome"/>
</dbReference>
<keyword evidence="3 7" id="KW-0812">Transmembrane</keyword>
<keyword evidence="4 7" id="KW-1133">Transmembrane helix</keyword>
<dbReference type="AlphaFoldDB" id="A0A518N385"/>
<feature type="transmembrane region" description="Helical" evidence="7">
    <location>
        <begin position="42"/>
        <end position="63"/>
    </location>
</feature>
<evidence type="ECO:0000313" key="9">
    <source>
        <dbReference type="Proteomes" id="UP000316584"/>
    </source>
</evidence>
<feature type="transmembrane region" description="Helical" evidence="7">
    <location>
        <begin position="154"/>
        <end position="176"/>
    </location>
</feature>
<dbReference type="EMBL" id="CP042218">
    <property type="protein sequence ID" value="QDW66380.1"/>
    <property type="molecule type" value="Genomic_DNA"/>
</dbReference>
<feature type="transmembrane region" description="Helical" evidence="7">
    <location>
        <begin position="306"/>
        <end position="328"/>
    </location>
</feature>
<keyword evidence="5 7" id="KW-0472">Membrane</keyword>
<dbReference type="GO" id="GO:0005886">
    <property type="term" value="C:plasma membrane"/>
    <property type="evidence" value="ECO:0007669"/>
    <property type="project" value="UniProtKB-SubCell"/>
</dbReference>
<sequence>MQDLEPEVHGGVPGNRTQPGAPRAKRPCARPRRRPRPSSRRGRFSMTALLAFCSGLALAPGAASAHAGHAHPPTLATAWSLTPWLLFPLAAWVLLYAIGLARLWRRAGAGAGAGAEGVAAAATGVLVLLLATIWPLDRYGEWSLAAHVAQHMLLIAFVPPLLLAGRPLAVVAHALPARLARGLHHSLGAASSRMADALIAASVAHGIVLGAWHLPAATTAALDSDPVHWAMHGTFLASGLWLWAAMWKRLRDPHLGAGAGVVAMLAVMMQMGFLGALLTFATRPLYPVYAGRAPRLGLDALADQQLAGVLMWVPACIPYLAGATWLLWHGFARLARRDRGSSPS</sequence>
<organism evidence="8 9">
    <name type="scientific">Luteimonas granuli</name>
    <dbReference type="NCBI Taxonomy" id="1176533"/>
    <lineage>
        <taxon>Bacteria</taxon>
        <taxon>Pseudomonadati</taxon>
        <taxon>Pseudomonadota</taxon>
        <taxon>Gammaproteobacteria</taxon>
        <taxon>Lysobacterales</taxon>
        <taxon>Lysobacteraceae</taxon>
        <taxon>Luteimonas</taxon>
    </lineage>
</organism>
<feature type="transmembrane region" description="Helical" evidence="7">
    <location>
        <begin position="113"/>
        <end position="134"/>
    </location>
</feature>
<evidence type="ECO:0000256" key="7">
    <source>
        <dbReference type="SAM" id="Phobius"/>
    </source>
</evidence>
<dbReference type="OrthoDB" id="9808789at2"/>
<evidence type="ECO:0000256" key="1">
    <source>
        <dbReference type="ARBA" id="ARBA00004651"/>
    </source>
</evidence>
<dbReference type="InterPro" id="IPR019108">
    <property type="entry name" value="Caa3_assmbl_CtaG-rel"/>
</dbReference>
<evidence type="ECO:0000256" key="3">
    <source>
        <dbReference type="ARBA" id="ARBA00022692"/>
    </source>
</evidence>
<name>A0A518N385_9GAMM</name>
<dbReference type="KEGG" id="lug:FPZ22_05285"/>
<proteinExistence type="predicted"/>
<feature type="transmembrane region" description="Helical" evidence="7">
    <location>
        <begin position="259"/>
        <end position="286"/>
    </location>
</feature>
<accession>A0A518N385</accession>
<evidence type="ECO:0000313" key="8">
    <source>
        <dbReference type="EMBL" id="QDW66380.1"/>
    </source>
</evidence>
<evidence type="ECO:0000256" key="6">
    <source>
        <dbReference type="SAM" id="MobiDB-lite"/>
    </source>
</evidence>
<evidence type="ECO:0000256" key="5">
    <source>
        <dbReference type="ARBA" id="ARBA00023136"/>
    </source>
</evidence>
<keyword evidence="2" id="KW-1003">Cell membrane</keyword>
<comment type="subcellular location">
    <subcellularLocation>
        <location evidence="1">Cell membrane</location>
        <topology evidence="1">Multi-pass membrane protein</topology>
    </subcellularLocation>
</comment>
<evidence type="ECO:0000256" key="4">
    <source>
        <dbReference type="ARBA" id="ARBA00022989"/>
    </source>
</evidence>